<comment type="caution">
    <text evidence="9">The sequence shown here is derived from an EMBL/GenBank/DDBJ whole genome shotgun (WGS) entry which is preliminary data.</text>
</comment>
<dbReference type="OrthoDB" id="514209at2759"/>
<keyword evidence="10" id="KW-1185">Reference proteome</keyword>
<comment type="subcellular location">
    <subcellularLocation>
        <location evidence="1">Nucleus</location>
    </subcellularLocation>
</comment>
<keyword evidence="5" id="KW-0539">Nucleus</keyword>
<dbReference type="GeneID" id="17037612"/>
<evidence type="ECO:0000313" key="9">
    <source>
        <dbReference type="EMBL" id="EIE19640.1"/>
    </source>
</evidence>
<dbReference type="Gene3D" id="1.10.472.30">
    <property type="entry name" value="Transcription elongation factor S-II, central domain"/>
    <property type="match status" value="1"/>
</dbReference>
<feature type="domain" description="TFIIS central" evidence="8">
    <location>
        <begin position="1"/>
        <end position="81"/>
    </location>
</feature>
<dbReference type="GO" id="GO:0008270">
    <property type="term" value="F:zinc ion binding"/>
    <property type="evidence" value="ECO:0007669"/>
    <property type="project" value="UniProtKB-KW"/>
</dbReference>
<evidence type="ECO:0000256" key="1">
    <source>
        <dbReference type="ARBA" id="ARBA00004123"/>
    </source>
</evidence>
<evidence type="ECO:0000313" key="10">
    <source>
        <dbReference type="Proteomes" id="UP000007264"/>
    </source>
</evidence>
<dbReference type="InterPro" id="IPR003618">
    <property type="entry name" value="TFIIS_cen_dom"/>
</dbReference>
<keyword evidence="4" id="KW-0862">Zinc</keyword>
<evidence type="ECO:0000256" key="5">
    <source>
        <dbReference type="ARBA" id="ARBA00023242"/>
    </source>
</evidence>
<name>I0YMM1_COCSC</name>
<dbReference type="GO" id="GO:0006351">
    <property type="term" value="P:DNA-templated transcription"/>
    <property type="evidence" value="ECO:0007669"/>
    <property type="project" value="InterPro"/>
</dbReference>
<keyword evidence="2" id="KW-0479">Metal-binding</keyword>
<dbReference type="SMART" id="SM00440">
    <property type="entry name" value="ZnF_C2C2"/>
    <property type="match status" value="1"/>
</dbReference>
<dbReference type="SMART" id="SM00510">
    <property type="entry name" value="TFS2M"/>
    <property type="match status" value="1"/>
</dbReference>
<dbReference type="InterPro" id="IPR001222">
    <property type="entry name" value="Znf_TFIIS"/>
</dbReference>
<dbReference type="PANTHER" id="PTHR11477">
    <property type="entry name" value="TRANSCRIPTION FACTOR S-II ZINC FINGER DOMAIN-CONTAINING PROTEIN"/>
    <property type="match status" value="1"/>
</dbReference>
<gene>
    <name evidence="9" type="ORF">COCSUDRAFT_25684</name>
</gene>
<dbReference type="SUPFAM" id="SSF46942">
    <property type="entry name" value="Elongation factor TFIIS domain 2"/>
    <property type="match status" value="1"/>
</dbReference>
<dbReference type="eggNOG" id="KOG1105">
    <property type="taxonomic scope" value="Eukaryota"/>
</dbReference>
<dbReference type="KEGG" id="csl:COCSUDRAFT_25684"/>
<evidence type="ECO:0000259" key="7">
    <source>
        <dbReference type="PROSITE" id="PS51133"/>
    </source>
</evidence>
<dbReference type="GO" id="GO:0003676">
    <property type="term" value="F:nucleic acid binding"/>
    <property type="evidence" value="ECO:0007669"/>
    <property type="project" value="InterPro"/>
</dbReference>
<dbReference type="STRING" id="574566.I0YMM1"/>
<dbReference type="Pfam" id="PF07500">
    <property type="entry name" value="TFIIS_M"/>
    <property type="match status" value="1"/>
</dbReference>
<dbReference type="Pfam" id="PF01096">
    <property type="entry name" value="Zn_ribbon_TFIIS"/>
    <property type="match status" value="1"/>
</dbReference>
<keyword evidence="3 6" id="KW-0863">Zinc-finger</keyword>
<protein>
    <recommendedName>
        <fullName evidence="11">Transcription elongation factor</fullName>
    </recommendedName>
</protein>
<dbReference type="PROSITE" id="PS51133">
    <property type="entry name" value="ZF_TFIIS_2"/>
    <property type="match status" value="1"/>
</dbReference>
<dbReference type="CDD" id="cd13749">
    <property type="entry name" value="Zn-ribbon_TFIIS"/>
    <property type="match status" value="1"/>
</dbReference>
<evidence type="ECO:0000256" key="4">
    <source>
        <dbReference type="ARBA" id="ARBA00022833"/>
    </source>
</evidence>
<dbReference type="EMBL" id="AGSI01000018">
    <property type="protein sequence ID" value="EIE19640.1"/>
    <property type="molecule type" value="Genomic_DNA"/>
</dbReference>
<dbReference type="PROSITE" id="PS51321">
    <property type="entry name" value="TFIIS_CENTRAL"/>
    <property type="match status" value="1"/>
</dbReference>
<sequence>MHRQNGGVNARYKAKYRSLIFNLKDANNPDLRRRVLSGEITGDVLVNLSAEELASDARKSENAQIRKTALFEAERGQHMKKATTDQFQCGKCKQRKCQYYQMQTRSADEPMTTFVTCTNCGNRWKFC</sequence>
<evidence type="ECO:0000256" key="3">
    <source>
        <dbReference type="ARBA" id="ARBA00022771"/>
    </source>
</evidence>
<dbReference type="SUPFAM" id="SSF57783">
    <property type="entry name" value="Zinc beta-ribbon"/>
    <property type="match status" value="1"/>
</dbReference>
<dbReference type="PANTHER" id="PTHR11477:SF0">
    <property type="entry name" value="IP08861P-RELATED"/>
    <property type="match status" value="1"/>
</dbReference>
<organism evidence="9 10">
    <name type="scientific">Coccomyxa subellipsoidea (strain C-169)</name>
    <name type="common">Green microalga</name>
    <dbReference type="NCBI Taxonomy" id="574566"/>
    <lineage>
        <taxon>Eukaryota</taxon>
        <taxon>Viridiplantae</taxon>
        <taxon>Chlorophyta</taxon>
        <taxon>core chlorophytes</taxon>
        <taxon>Trebouxiophyceae</taxon>
        <taxon>Trebouxiophyceae incertae sedis</taxon>
        <taxon>Coccomyxaceae</taxon>
        <taxon>Coccomyxa</taxon>
        <taxon>Coccomyxa subellipsoidea</taxon>
    </lineage>
</organism>
<dbReference type="Gene3D" id="2.20.25.10">
    <property type="match status" value="1"/>
</dbReference>
<dbReference type="GO" id="GO:0005634">
    <property type="term" value="C:nucleus"/>
    <property type="evidence" value="ECO:0007669"/>
    <property type="project" value="UniProtKB-SubCell"/>
</dbReference>
<evidence type="ECO:0008006" key="11">
    <source>
        <dbReference type="Google" id="ProtNLM"/>
    </source>
</evidence>
<dbReference type="InterPro" id="IPR036575">
    <property type="entry name" value="TFIIS_cen_dom_sf"/>
</dbReference>
<proteinExistence type="predicted"/>
<dbReference type="FunFam" id="2.20.25.10:FF:000001">
    <property type="entry name" value="Probable Transcription elongation factor S-II"/>
    <property type="match status" value="1"/>
</dbReference>
<dbReference type="PROSITE" id="PS00466">
    <property type="entry name" value="ZF_TFIIS_1"/>
    <property type="match status" value="1"/>
</dbReference>
<dbReference type="AlphaFoldDB" id="I0YMM1"/>
<dbReference type="Proteomes" id="UP000007264">
    <property type="component" value="Unassembled WGS sequence"/>
</dbReference>
<evidence type="ECO:0000256" key="6">
    <source>
        <dbReference type="PROSITE-ProRule" id="PRU00472"/>
    </source>
</evidence>
<reference evidence="9 10" key="1">
    <citation type="journal article" date="2012" name="Genome Biol.">
        <title>The genome of the polar eukaryotic microalga coccomyxa subellipsoidea reveals traits of cold adaptation.</title>
        <authorList>
            <person name="Blanc G."/>
            <person name="Agarkova I."/>
            <person name="Grimwood J."/>
            <person name="Kuo A."/>
            <person name="Brueggeman A."/>
            <person name="Dunigan D."/>
            <person name="Gurnon J."/>
            <person name="Ladunga I."/>
            <person name="Lindquist E."/>
            <person name="Lucas S."/>
            <person name="Pangilinan J."/>
            <person name="Proschold T."/>
            <person name="Salamov A."/>
            <person name="Schmutz J."/>
            <person name="Weeks D."/>
            <person name="Yamada T."/>
            <person name="Claverie J.M."/>
            <person name="Grigoriev I."/>
            <person name="Van Etten J."/>
            <person name="Lomsadze A."/>
            <person name="Borodovsky M."/>
        </authorList>
    </citation>
    <scope>NUCLEOTIDE SEQUENCE [LARGE SCALE GENOMIC DNA]</scope>
    <source>
        <strain evidence="9 10">C-169</strain>
    </source>
</reference>
<evidence type="ECO:0000259" key="8">
    <source>
        <dbReference type="PROSITE" id="PS51321"/>
    </source>
</evidence>
<dbReference type="RefSeq" id="XP_005644184.1">
    <property type="nucleotide sequence ID" value="XM_005644127.1"/>
</dbReference>
<feature type="domain" description="TFIIS-type" evidence="7">
    <location>
        <begin position="85"/>
        <end position="125"/>
    </location>
</feature>
<accession>I0YMM1</accession>
<evidence type="ECO:0000256" key="2">
    <source>
        <dbReference type="ARBA" id="ARBA00022723"/>
    </source>
</evidence>